<dbReference type="SUPFAM" id="SSF140736">
    <property type="entry name" value="Rv1873-like"/>
    <property type="match status" value="1"/>
</dbReference>
<gene>
    <name evidence="1" type="ORF">NM203_17810</name>
</gene>
<keyword evidence="2" id="KW-1185">Reference proteome</keyword>
<dbReference type="RefSeq" id="WP_255061393.1">
    <property type="nucleotide sequence ID" value="NZ_JANDBD010000007.1"/>
</dbReference>
<evidence type="ECO:0000313" key="2">
    <source>
        <dbReference type="Proteomes" id="UP001651690"/>
    </source>
</evidence>
<dbReference type="Pfam" id="PF08837">
    <property type="entry name" value="DUF1810"/>
    <property type="match status" value="1"/>
</dbReference>
<name>A0ABT1M8C3_9MYCO</name>
<reference evidence="1 2" key="1">
    <citation type="submission" date="2022-06" db="EMBL/GenBank/DDBJ databases">
        <title>Mycolicibacterium sp. CAU 1645 isolated from seawater.</title>
        <authorList>
            <person name="Kim W."/>
        </authorList>
    </citation>
    <scope>NUCLEOTIDE SEQUENCE [LARGE SCALE GENOMIC DNA]</scope>
    <source>
        <strain evidence="1 2">CAU 1645</strain>
    </source>
</reference>
<organism evidence="1 2">
    <name type="scientific">Mycolicibacterium arenosum</name>
    <dbReference type="NCBI Taxonomy" id="2952157"/>
    <lineage>
        <taxon>Bacteria</taxon>
        <taxon>Bacillati</taxon>
        <taxon>Actinomycetota</taxon>
        <taxon>Actinomycetes</taxon>
        <taxon>Mycobacteriales</taxon>
        <taxon>Mycobacteriaceae</taxon>
        <taxon>Mycolicibacterium</taxon>
    </lineage>
</organism>
<dbReference type="EMBL" id="JANDBD010000007">
    <property type="protein sequence ID" value="MCP9274047.1"/>
    <property type="molecule type" value="Genomic_DNA"/>
</dbReference>
<dbReference type="InterPro" id="IPR014937">
    <property type="entry name" value="DUF1810"/>
</dbReference>
<evidence type="ECO:0000313" key="1">
    <source>
        <dbReference type="EMBL" id="MCP9274047.1"/>
    </source>
</evidence>
<protein>
    <submittedName>
        <fullName evidence="1">DUF1810 family protein</fullName>
    </submittedName>
</protein>
<dbReference type="Gene3D" id="1.25.40.380">
    <property type="entry name" value="Protein of unknown function DUF1810"/>
    <property type="match status" value="1"/>
</dbReference>
<dbReference type="Proteomes" id="UP001651690">
    <property type="component" value="Unassembled WGS sequence"/>
</dbReference>
<dbReference type="InterPro" id="IPR036287">
    <property type="entry name" value="Rv1873-like_sf"/>
</dbReference>
<proteinExistence type="predicted"/>
<accession>A0ABT1M8C3</accession>
<comment type="caution">
    <text evidence="1">The sequence shown here is derived from an EMBL/GenBank/DDBJ whole genome shotgun (WGS) entry which is preliminary data.</text>
</comment>
<sequence>MDTEKLKLSVKLFAAVADDKKDFVAVLRKFYGARRDLETIKILKTQ</sequence>